<accession>A0ABR1SBW1</accession>
<feature type="compositionally biased region" description="Basic and acidic residues" evidence="1">
    <location>
        <begin position="651"/>
        <end position="661"/>
    </location>
</feature>
<feature type="compositionally biased region" description="Low complexity" evidence="1">
    <location>
        <begin position="513"/>
        <end position="533"/>
    </location>
</feature>
<feature type="compositionally biased region" description="Low complexity" evidence="1">
    <location>
        <begin position="255"/>
        <end position="276"/>
    </location>
</feature>
<feature type="compositionally biased region" description="Low complexity" evidence="1">
    <location>
        <begin position="449"/>
        <end position="462"/>
    </location>
</feature>
<dbReference type="Proteomes" id="UP001396898">
    <property type="component" value="Unassembled WGS sequence"/>
</dbReference>
<feature type="compositionally biased region" description="Basic and acidic residues" evidence="1">
    <location>
        <begin position="15"/>
        <end position="31"/>
    </location>
</feature>
<feature type="compositionally biased region" description="Basic and acidic residues" evidence="1">
    <location>
        <begin position="288"/>
        <end position="298"/>
    </location>
</feature>
<feature type="compositionally biased region" description="Low complexity" evidence="1">
    <location>
        <begin position="492"/>
        <end position="503"/>
    </location>
</feature>
<dbReference type="EMBL" id="JAQQWI010000007">
    <property type="protein sequence ID" value="KAK8029331.1"/>
    <property type="molecule type" value="Genomic_DNA"/>
</dbReference>
<evidence type="ECO:0000313" key="2">
    <source>
        <dbReference type="EMBL" id="KAK8029331.1"/>
    </source>
</evidence>
<feature type="compositionally biased region" description="Polar residues" evidence="1">
    <location>
        <begin position="104"/>
        <end position="118"/>
    </location>
</feature>
<feature type="compositionally biased region" description="Polar residues" evidence="1">
    <location>
        <begin position="277"/>
        <end position="287"/>
    </location>
</feature>
<feature type="compositionally biased region" description="Low complexity" evidence="1">
    <location>
        <begin position="991"/>
        <end position="1010"/>
    </location>
</feature>
<feature type="compositionally biased region" description="Polar residues" evidence="1">
    <location>
        <begin position="305"/>
        <end position="316"/>
    </location>
</feature>
<feature type="compositionally biased region" description="Basic and acidic residues" evidence="1">
    <location>
        <begin position="692"/>
        <end position="704"/>
    </location>
</feature>
<feature type="compositionally biased region" description="Low complexity" evidence="1">
    <location>
        <begin position="423"/>
        <end position="442"/>
    </location>
</feature>
<evidence type="ECO:0000313" key="3">
    <source>
        <dbReference type="Proteomes" id="UP001396898"/>
    </source>
</evidence>
<feature type="compositionally biased region" description="Polar residues" evidence="1">
    <location>
        <begin position="570"/>
        <end position="590"/>
    </location>
</feature>
<feature type="compositionally biased region" description="Basic and acidic residues" evidence="1">
    <location>
        <begin position="224"/>
        <end position="236"/>
    </location>
</feature>
<feature type="compositionally biased region" description="Gly residues" evidence="1">
    <location>
        <begin position="815"/>
        <end position="825"/>
    </location>
</feature>
<feature type="compositionally biased region" description="Polar residues" evidence="1">
    <location>
        <begin position="554"/>
        <end position="563"/>
    </location>
</feature>
<gene>
    <name evidence="2" type="ORF">PG991_006387</name>
</gene>
<proteinExistence type="predicted"/>
<name>A0ABR1SBW1_9PEZI</name>
<feature type="compositionally biased region" description="Polar residues" evidence="1">
    <location>
        <begin position="389"/>
        <end position="413"/>
    </location>
</feature>
<feature type="region of interest" description="Disordered" evidence="1">
    <location>
        <begin position="360"/>
        <end position="472"/>
    </location>
</feature>
<feature type="compositionally biased region" description="Basic and acidic residues" evidence="1">
    <location>
        <begin position="794"/>
        <end position="810"/>
    </location>
</feature>
<feature type="region of interest" description="Disordered" evidence="1">
    <location>
        <begin position="1"/>
        <end position="327"/>
    </location>
</feature>
<keyword evidence="3" id="KW-1185">Reference proteome</keyword>
<feature type="region of interest" description="Disordered" evidence="1">
    <location>
        <begin position="554"/>
        <end position="636"/>
    </location>
</feature>
<feature type="compositionally biased region" description="Polar residues" evidence="1">
    <location>
        <begin position="597"/>
        <end position="615"/>
    </location>
</feature>
<feature type="compositionally biased region" description="Basic and acidic residues" evidence="1">
    <location>
        <begin position="830"/>
        <end position="840"/>
    </location>
</feature>
<feature type="compositionally biased region" description="Polar residues" evidence="1">
    <location>
        <begin position="736"/>
        <end position="763"/>
    </location>
</feature>
<feature type="compositionally biased region" description="Basic and acidic residues" evidence="1">
    <location>
        <begin position="119"/>
        <end position="131"/>
    </location>
</feature>
<feature type="compositionally biased region" description="Gly residues" evidence="1">
    <location>
        <begin position="1034"/>
        <end position="1044"/>
    </location>
</feature>
<feature type="region of interest" description="Disordered" evidence="1">
    <location>
        <begin position="651"/>
        <end position="1123"/>
    </location>
</feature>
<feature type="compositionally biased region" description="Low complexity" evidence="1">
    <location>
        <begin position="935"/>
        <end position="947"/>
    </location>
</feature>
<feature type="compositionally biased region" description="Polar residues" evidence="1">
    <location>
        <begin position="78"/>
        <end position="93"/>
    </location>
</feature>
<feature type="compositionally biased region" description="Polar residues" evidence="1">
    <location>
        <begin position="48"/>
        <end position="59"/>
    </location>
</feature>
<comment type="caution">
    <text evidence="2">The sequence shown here is derived from an EMBL/GenBank/DDBJ whole genome shotgun (WGS) entry which is preliminary data.</text>
</comment>
<feature type="compositionally biased region" description="Polar residues" evidence="1">
    <location>
        <begin position="1113"/>
        <end position="1123"/>
    </location>
</feature>
<reference evidence="2 3" key="1">
    <citation type="submission" date="2023-01" db="EMBL/GenBank/DDBJ databases">
        <title>Analysis of 21 Apiospora genomes using comparative genomics revels a genus with tremendous synthesis potential of carbohydrate active enzymes and secondary metabolites.</title>
        <authorList>
            <person name="Sorensen T."/>
        </authorList>
    </citation>
    <scope>NUCLEOTIDE SEQUENCE [LARGE SCALE GENOMIC DNA]</scope>
    <source>
        <strain evidence="2 3">CBS 20057</strain>
    </source>
</reference>
<feature type="compositionally biased region" description="Polar residues" evidence="1">
    <location>
        <begin position="163"/>
        <end position="203"/>
    </location>
</feature>
<sequence>MGLADTIRETFGGAHPEHSSEASRGLVDHHTPGAFPADTPVAEEQRELGSQSNTTTAGSNVLAGKEGTVGRDDVLHGSTGSNKLSDVTHSHPQTVEKGALHGSSAASNTPTASGLSDVTRSRPETVGRDTVRNTAAGNTAPDSDLSDVTHSRPQTVEKGALQSHPQSTLNKDTTTGGSHFRRSSVSMPNDSTGTGPSESLASHNKNDTSTLGSLLGGNYYGGAKTDRSTYEKEHANEPASRGLLRSEDHNRAHQGTEGSTLGSGASSGTTLGAPGTDSSAQHNTVSNGRDKSSTDHSETYWGNLPSAQGVYNTITGSGSGEDHTSVHRHVPAAGDSEVAMQSAGHGPEARAPRGAGVYNTVVGHGSAADDTVPSENRSAEHQRTPSGGLYNTITSAAQGLYNTVSGRSGSGTEHQYEHDKPLTTTTSSTSGAGNTGLTGNNSRVERDTPSGTTSATSPTRSGNTTSDTTGNQGIAAGAYNAAASAAQGISNTVTGNNNNTNATGSQYEQNRPTTSAGPTGTRNTTTSSTEPGMAAGAYNAVANTAQSVADTVTGRNNTTSQYEQGGPYDDSTTSRSIHPSGSSTDNTTGTHRAFPLDNSSTFTTTNRSVGSDRNPTASSTSSHDHSHTGRNLAGAGAGAAAGAGVYDFLHRKEGDAPDPKNEFVSNVNPYNAPTHEHEGWQPSDSAGLFSDSELKRLSLRQKEMGDEELSPRSPAANLHTSGPGQTSSGSGVAYDTPQSLTAASSTGQRTRGDNYTGSSQTHGLGSGHPSAHKSEIPIPSRAHENLTPTSLDSQRADPPRSSDRSGHSNVEKGLAGAGLGAGAGYGASRLARDHHDDNKHGAGAGATSGIPAPTTTSRHHEPVDSSTLNRSAEPVSSTSHHHHHKDKKDTSPATTGSMLPLPSKHNDRHASDPTTDSGVSGQGDDKHQHKVRNVAAFGAAAGAGAAGYDMLSHGDSSPTGVRHPGQTAANTGSTSHPTMSSVATDRRTAHTPTASSSLNTATSPTTTTTSSHDDPQRSRAAAGMTSLNPTAGVAGFGVGAGGAGAAVASGMHQDGRPHHSDQQHQQREQEALSRSGDDGHAPLHSSADKHFKERGTAVPSANAGKKDPYNHLASGTPSGVSID</sequence>
<feature type="compositionally biased region" description="Basic and acidic residues" evidence="1">
    <location>
        <begin position="1053"/>
        <end position="1095"/>
    </location>
</feature>
<protein>
    <submittedName>
        <fullName evidence="2">Uncharacterized protein</fullName>
    </submittedName>
</protein>
<feature type="compositionally biased region" description="Polar residues" evidence="1">
    <location>
        <begin position="967"/>
        <end position="983"/>
    </location>
</feature>
<feature type="compositionally biased region" description="Low complexity" evidence="1">
    <location>
        <begin position="720"/>
        <end position="731"/>
    </location>
</feature>
<organism evidence="2 3">
    <name type="scientific">Apiospora marii</name>
    <dbReference type="NCBI Taxonomy" id="335849"/>
    <lineage>
        <taxon>Eukaryota</taxon>
        <taxon>Fungi</taxon>
        <taxon>Dikarya</taxon>
        <taxon>Ascomycota</taxon>
        <taxon>Pezizomycotina</taxon>
        <taxon>Sordariomycetes</taxon>
        <taxon>Xylariomycetidae</taxon>
        <taxon>Amphisphaeriales</taxon>
        <taxon>Apiosporaceae</taxon>
        <taxon>Apiospora</taxon>
    </lineage>
</organism>
<feature type="compositionally biased region" description="Polar residues" evidence="1">
    <location>
        <begin position="132"/>
        <end position="154"/>
    </location>
</feature>
<feature type="region of interest" description="Disordered" evidence="1">
    <location>
        <begin position="492"/>
        <end position="533"/>
    </location>
</feature>
<evidence type="ECO:0000256" key="1">
    <source>
        <dbReference type="SAM" id="MobiDB-lite"/>
    </source>
</evidence>